<proteinExistence type="predicted"/>
<gene>
    <name evidence="1" type="ORF">J2R62_15340</name>
</gene>
<evidence type="ECO:0008006" key="3">
    <source>
        <dbReference type="Google" id="ProtNLM"/>
    </source>
</evidence>
<dbReference type="RefSeq" id="WP_152114616.1">
    <property type="nucleotide sequence ID" value="NZ_JAFNAA010000021.1"/>
</dbReference>
<dbReference type="Gene3D" id="3.30.50.20">
    <property type="entry name" value="prophage-derive protein ybcO"/>
    <property type="match status" value="1"/>
</dbReference>
<accession>A0A8E0W5D6</accession>
<name>A0A8E0W5D6_PLESH</name>
<dbReference type="Proteomes" id="UP000664658">
    <property type="component" value="Unassembled WGS sequence"/>
</dbReference>
<sequence>MMLKAPVYRSSRWLAAVRSLECCVLCGRYGVQAAHRNEGKGMARKVDDCLTAALCPDCHREIDNGHGLTREERRQKMDAAIIETITQLARRGLIRVE</sequence>
<comment type="caution">
    <text evidence="1">The sequence shown here is derived from an EMBL/GenBank/DDBJ whole genome shotgun (WGS) entry which is preliminary data.</text>
</comment>
<reference evidence="1" key="1">
    <citation type="submission" date="2021-03" db="EMBL/GenBank/DDBJ databases">
        <title>Plesiomonas shigelloides zfcc0051, isolated from zebrafish feces.</title>
        <authorList>
            <person name="Vanderhoek Z."/>
            <person name="Gaulke C."/>
        </authorList>
    </citation>
    <scope>NUCLEOTIDE SEQUENCE</scope>
    <source>
        <strain evidence="1">Zfcc0051</strain>
    </source>
</reference>
<organism evidence="1 2">
    <name type="scientific">Plesiomonas shigelloides</name>
    <name type="common">Aeromonas shigelloides</name>
    <dbReference type="NCBI Taxonomy" id="703"/>
    <lineage>
        <taxon>Bacteria</taxon>
        <taxon>Pseudomonadati</taxon>
        <taxon>Pseudomonadota</taxon>
        <taxon>Gammaproteobacteria</taxon>
        <taxon>Enterobacterales</taxon>
        <taxon>Enterobacteriaceae</taxon>
        <taxon>Plesiomonas</taxon>
    </lineage>
</organism>
<protein>
    <recommendedName>
        <fullName evidence="3">DUF1364 domain-containing protein</fullName>
    </recommendedName>
</protein>
<evidence type="ECO:0000313" key="2">
    <source>
        <dbReference type="Proteomes" id="UP000664658"/>
    </source>
</evidence>
<dbReference type="AlphaFoldDB" id="A0A8E0W5D6"/>
<evidence type="ECO:0000313" key="1">
    <source>
        <dbReference type="EMBL" id="MBO1109559.1"/>
    </source>
</evidence>
<dbReference type="EMBL" id="JAFNAA010000021">
    <property type="protein sequence ID" value="MBO1109559.1"/>
    <property type="molecule type" value="Genomic_DNA"/>
</dbReference>